<dbReference type="AlphaFoldDB" id="D6PK23"/>
<proteinExistence type="predicted"/>
<evidence type="ECO:0000313" key="7">
    <source>
        <dbReference type="EMBL" id="ADD96074.1"/>
    </source>
</evidence>
<keyword evidence="2 5" id="KW-0812">Transmembrane</keyword>
<dbReference type="GO" id="GO:0005886">
    <property type="term" value="C:plasma membrane"/>
    <property type="evidence" value="ECO:0007669"/>
    <property type="project" value="TreeGrafter"/>
</dbReference>
<dbReference type="InterPro" id="IPR052165">
    <property type="entry name" value="Membrane_assoc_protease"/>
</dbReference>
<dbReference type="Pfam" id="PF01957">
    <property type="entry name" value="NfeD"/>
    <property type="match status" value="1"/>
</dbReference>
<feature type="transmembrane region" description="Helical" evidence="5">
    <location>
        <begin position="46"/>
        <end position="66"/>
    </location>
</feature>
<accession>D6PK23</accession>
<sequence>MTQIWFIAAAVLLLAELLVPTFFILPFAIGSFFAGLASLLTDNQNIQLSTFIIFSLVGVYLSVKVFGPRNKEKKSSASFSEGANKYIGMTFVTTKELDIYDSTMQHVYGDDWQVVSKDKRIPAGTEVKVVNVNGTKLEVQTKEG</sequence>
<keyword evidence="4 5" id="KW-0472">Membrane</keyword>
<dbReference type="PANTHER" id="PTHR33507:SF3">
    <property type="entry name" value="INNER MEMBRANE PROTEIN YBBJ"/>
    <property type="match status" value="1"/>
</dbReference>
<name>D6PK23_9ZZZZ</name>
<dbReference type="InterPro" id="IPR002810">
    <property type="entry name" value="NfeD-like_C"/>
</dbReference>
<keyword evidence="3 5" id="KW-1133">Transmembrane helix</keyword>
<organism evidence="7">
    <name type="scientific">uncultured organism MedDCM-OCT-S04-C478</name>
    <dbReference type="NCBI Taxonomy" id="743617"/>
    <lineage>
        <taxon>unclassified sequences</taxon>
        <taxon>environmental samples</taxon>
    </lineage>
</organism>
<evidence type="ECO:0000259" key="6">
    <source>
        <dbReference type="Pfam" id="PF01957"/>
    </source>
</evidence>
<dbReference type="SUPFAM" id="SSF141322">
    <property type="entry name" value="NfeD domain-like"/>
    <property type="match status" value="1"/>
</dbReference>
<protein>
    <recommendedName>
        <fullName evidence="6">NfeD-like C-terminal domain-containing protein</fullName>
    </recommendedName>
</protein>
<comment type="subcellular location">
    <subcellularLocation>
        <location evidence="1">Membrane</location>
        <topology evidence="1">Multi-pass membrane protein</topology>
    </subcellularLocation>
</comment>
<evidence type="ECO:0000256" key="5">
    <source>
        <dbReference type="SAM" id="Phobius"/>
    </source>
</evidence>
<evidence type="ECO:0000256" key="4">
    <source>
        <dbReference type="ARBA" id="ARBA00023136"/>
    </source>
</evidence>
<reference evidence="7" key="1">
    <citation type="journal article" date="2010" name="ISME J.">
        <title>Metagenome of the Mediterranean deep chlorophyll maximum studied by direct and fosmid library 454 pyrosequencing.</title>
        <authorList>
            <person name="Ghai R."/>
            <person name="Martin-Cuadrado A.B."/>
            <person name="Molto A.G."/>
            <person name="Heredia I.G."/>
            <person name="Cabrera R."/>
            <person name="Martin J."/>
            <person name="Verdu M."/>
            <person name="Deschamps P."/>
            <person name="Moreira D."/>
            <person name="Lopez-Garcia P."/>
            <person name="Mira A."/>
            <person name="Rodriguez-Valera F."/>
        </authorList>
    </citation>
    <scope>NUCLEOTIDE SEQUENCE</scope>
</reference>
<feature type="transmembrane region" description="Helical" evidence="5">
    <location>
        <begin position="7"/>
        <end position="34"/>
    </location>
</feature>
<evidence type="ECO:0000256" key="2">
    <source>
        <dbReference type="ARBA" id="ARBA00022692"/>
    </source>
</evidence>
<dbReference type="EMBL" id="GU943118">
    <property type="protein sequence ID" value="ADD96074.1"/>
    <property type="molecule type" value="Genomic_DNA"/>
</dbReference>
<feature type="domain" description="NfeD-like C-terminal" evidence="6">
    <location>
        <begin position="84"/>
        <end position="139"/>
    </location>
</feature>
<dbReference type="PANTHER" id="PTHR33507">
    <property type="entry name" value="INNER MEMBRANE PROTEIN YBBJ"/>
    <property type="match status" value="1"/>
</dbReference>
<dbReference type="Gene3D" id="2.40.50.140">
    <property type="entry name" value="Nucleic acid-binding proteins"/>
    <property type="match status" value="1"/>
</dbReference>
<dbReference type="InterPro" id="IPR012340">
    <property type="entry name" value="NA-bd_OB-fold"/>
</dbReference>
<evidence type="ECO:0000256" key="3">
    <source>
        <dbReference type="ARBA" id="ARBA00022989"/>
    </source>
</evidence>
<evidence type="ECO:0000256" key="1">
    <source>
        <dbReference type="ARBA" id="ARBA00004141"/>
    </source>
</evidence>